<feature type="domain" description="Multidrug resistance protein MdtA-like beta-barrel" evidence="10">
    <location>
        <begin position="226"/>
        <end position="311"/>
    </location>
</feature>
<feature type="compositionally biased region" description="Low complexity" evidence="6">
    <location>
        <begin position="387"/>
        <end position="402"/>
    </location>
</feature>
<evidence type="ECO:0000259" key="10">
    <source>
        <dbReference type="Pfam" id="PF25944"/>
    </source>
</evidence>
<evidence type="ECO:0000256" key="3">
    <source>
        <dbReference type="ARBA" id="ARBA00022475"/>
    </source>
</evidence>
<dbReference type="Gene3D" id="2.40.50.100">
    <property type="match status" value="1"/>
</dbReference>
<keyword evidence="4" id="KW-0997">Cell inner membrane</keyword>
<dbReference type="Pfam" id="PF25989">
    <property type="entry name" value="YknX_C"/>
    <property type="match status" value="1"/>
</dbReference>
<reference evidence="12 13" key="1">
    <citation type="submission" date="2018-06" db="EMBL/GenBank/DDBJ databases">
        <title>Genomic Encyclopedia of Archaeal and Bacterial Type Strains, Phase II (KMG-II): from individual species to whole genera.</title>
        <authorList>
            <person name="Goeker M."/>
        </authorList>
    </citation>
    <scope>NUCLEOTIDE SEQUENCE [LARGE SCALE GENOMIC DNA]</scope>
    <source>
        <strain evidence="12 13">CFPB 3232</strain>
    </source>
</reference>
<dbReference type="Proteomes" id="UP000248856">
    <property type="component" value="Unassembled WGS sequence"/>
</dbReference>
<keyword evidence="7" id="KW-1133">Transmembrane helix</keyword>
<dbReference type="NCBIfam" id="TIGR01730">
    <property type="entry name" value="RND_mfp"/>
    <property type="match status" value="1"/>
</dbReference>
<organism evidence="12 13">
    <name type="scientific">Paracidovorax anthurii</name>
    <dbReference type="NCBI Taxonomy" id="78229"/>
    <lineage>
        <taxon>Bacteria</taxon>
        <taxon>Pseudomonadati</taxon>
        <taxon>Pseudomonadota</taxon>
        <taxon>Betaproteobacteria</taxon>
        <taxon>Burkholderiales</taxon>
        <taxon>Comamonadaceae</taxon>
        <taxon>Paracidovorax</taxon>
    </lineage>
</organism>
<dbReference type="AlphaFoldDB" id="A0A328YW14"/>
<keyword evidence="5 7" id="KW-0472">Membrane</keyword>
<dbReference type="GO" id="GO:0015562">
    <property type="term" value="F:efflux transmembrane transporter activity"/>
    <property type="evidence" value="ECO:0007669"/>
    <property type="project" value="TreeGrafter"/>
</dbReference>
<gene>
    <name evidence="12" type="ORF">AX018_103338</name>
</gene>
<feature type="domain" description="Multidrug resistance protein MdtA-like alpha-helical hairpin" evidence="8">
    <location>
        <begin position="120"/>
        <end position="189"/>
    </location>
</feature>
<dbReference type="Gene3D" id="2.40.420.20">
    <property type="match status" value="1"/>
</dbReference>
<dbReference type="GO" id="GO:1990281">
    <property type="term" value="C:efflux pump complex"/>
    <property type="evidence" value="ECO:0007669"/>
    <property type="project" value="TreeGrafter"/>
</dbReference>
<comment type="similarity">
    <text evidence="2">Belongs to the membrane fusion protein (MFP) (TC 8.A.1) family.</text>
</comment>
<evidence type="ECO:0000256" key="1">
    <source>
        <dbReference type="ARBA" id="ARBA00004236"/>
    </source>
</evidence>
<protein>
    <submittedName>
        <fullName evidence="12">Multidrug efflux system membrane fusion protein</fullName>
    </submittedName>
</protein>
<dbReference type="Pfam" id="PF25876">
    <property type="entry name" value="HH_MFP_RND"/>
    <property type="match status" value="1"/>
</dbReference>
<dbReference type="SUPFAM" id="SSF111369">
    <property type="entry name" value="HlyD-like secretion proteins"/>
    <property type="match status" value="1"/>
</dbReference>
<feature type="domain" description="Multidrug resistance protein MdtA-like barrel-sandwich hybrid" evidence="9">
    <location>
        <begin position="80"/>
        <end position="221"/>
    </location>
</feature>
<dbReference type="InterPro" id="IPR006143">
    <property type="entry name" value="RND_pump_MFP"/>
</dbReference>
<dbReference type="InterPro" id="IPR058637">
    <property type="entry name" value="YknX-like_C"/>
</dbReference>
<dbReference type="Gene3D" id="1.10.287.470">
    <property type="entry name" value="Helix hairpin bin"/>
    <property type="match status" value="1"/>
</dbReference>
<evidence type="ECO:0000256" key="5">
    <source>
        <dbReference type="ARBA" id="ARBA00023136"/>
    </source>
</evidence>
<keyword evidence="13" id="KW-1185">Reference proteome</keyword>
<evidence type="ECO:0000313" key="12">
    <source>
        <dbReference type="EMBL" id="RAR78000.1"/>
    </source>
</evidence>
<dbReference type="Gene3D" id="2.40.30.170">
    <property type="match status" value="1"/>
</dbReference>
<evidence type="ECO:0000259" key="11">
    <source>
        <dbReference type="Pfam" id="PF25989"/>
    </source>
</evidence>
<evidence type="ECO:0000259" key="8">
    <source>
        <dbReference type="Pfam" id="PF25876"/>
    </source>
</evidence>
<feature type="region of interest" description="Disordered" evidence="6">
    <location>
        <begin position="380"/>
        <end position="402"/>
    </location>
</feature>
<sequence>MNDTGVPPSRGVAARRSHRTAWLLGIGLMACAAAVAWWLFGRKPAAAAAPTKPLVQVTAVTRRAMPVVLQSVGKVVAQASVEIRPQTGGVLRRVFIHDGDRVVAGQKLFELETQPLAASLAQARAQFVRDKSLADDARDAAARLKPLADKEYVTAREYEAALNIQRSLEAAAAATRTLIDQARIALTYATVSAPISGRAGAVLVKPGTLVTANNPTALVVINAIRPVEVAFALPQESLHRLQDAMSDLPPGARLEVEARDSLTQKMRARGELVFVDNALNDVAGTIGLKARFSNADEALWPGEFYAVRITLKVDADAVVLPESALQPGQGGAFVYVVEGGTAKVRRVQTDRVVDGRVVVTSGLSGGETVVTAVPTDLRDGSRVQTEPAATAAPAAATASGAP</sequence>
<keyword evidence="3" id="KW-1003">Cell membrane</keyword>
<dbReference type="InterPro" id="IPR058626">
    <property type="entry name" value="MdtA-like_b-barrel"/>
</dbReference>
<evidence type="ECO:0000256" key="7">
    <source>
        <dbReference type="SAM" id="Phobius"/>
    </source>
</evidence>
<feature type="transmembrane region" description="Helical" evidence="7">
    <location>
        <begin position="21"/>
        <end position="40"/>
    </location>
</feature>
<evidence type="ECO:0000313" key="13">
    <source>
        <dbReference type="Proteomes" id="UP000248856"/>
    </source>
</evidence>
<dbReference type="Pfam" id="PF25917">
    <property type="entry name" value="BSH_RND"/>
    <property type="match status" value="1"/>
</dbReference>
<dbReference type="InterPro" id="IPR058625">
    <property type="entry name" value="MdtA-like_BSH"/>
</dbReference>
<feature type="domain" description="YknX-like C-terminal permuted SH3-like" evidence="11">
    <location>
        <begin position="318"/>
        <end position="384"/>
    </location>
</feature>
<dbReference type="Pfam" id="PF25944">
    <property type="entry name" value="Beta-barrel_RND"/>
    <property type="match status" value="1"/>
</dbReference>
<comment type="caution">
    <text evidence="12">The sequence shown here is derived from an EMBL/GenBank/DDBJ whole genome shotgun (WGS) entry which is preliminary data.</text>
</comment>
<dbReference type="PANTHER" id="PTHR30469:SF36">
    <property type="entry name" value="BLL3903 PROTEIN"/>
    <property type="match status" value="1"/>
</dbReference>
<dbReference type="InterPro" id="IPR058624">
    <property type="entry name" value="MdtA-like_HH"/>
</dbReference>
<name>A0A328YW14_9BURK</name>
<dbReference type="RefSeq" id="WP_170146282.1">
    <property type="nucleotide sequence ID" value="NZ_CBCSGC010000012.1"/>
</dbReference>
<evidence type="ECO:0000256" key="2">
    <source>
        <dbReference type="ARBA" id="ARBA00009477"/>
    </source>
</evidence>
<evidence type="ECO:0000259" key="9">
    <source>
        <dbReference type="Pfam" id="PF25917"/>
    </source>
</evidence>
<dbReference type="PANTHER" id="PTHR30469">
    <property type="entry name" value="MULTIDRUG RESISTANCE PROTEIN MDTA"/>
    <property type="match status" value="1"/>
</dbReference>
<accession>A0A328YW14</accession>
<keyword evidence="7" id="KW-0812">Transmembrane</keyword>
<evidence type="ECO:0000256" key="6">
    <source>
        <dbReference type="SAM" id="MobiDB-lite"/>
    </source>
</evidence>
<comment type="subcellular location">
    <subcellularLocation>
        <location evidence="1">Cell membrane</location>
    </subcellularLocation>
</comment>
<evidence type="ECO:0000256" key="4">
    <source>
        <dbReference type="ARBA" id="ARBA00022519"/>
    </source>
</evidence>
<dbReference type="EMBL" id="QLTA01000033">
    <property type="protein sequence ID" value="RAR78000.1"/>
    <property type="molecule type" value="Genomic_DNA"/>
</dbReference>
<proteinExistence type="inferred from homology"/>